<dbReference type="Pfam" id="PF11280">
    <property type="entry name" value="DUF3081"/>
    <property type="match status" value="1"/>
</dbReference>
<organism evidence="1 2">
    <name type="scientific">Alteromonas marina</name>
    <dbReference type="NCBI Taxonomy" id="203795"/>
    <lineage>
        <taxon>Bacteria</taxon>
        <taxon>Pseudomonadati</taxon>
        <taxon>Pseudomonadota</taxon>
        <taxon>Gammaproteobacteria</taxon>
        <taxon>Alteromonadales</taxon>
        <taxon>Alteromonadaceae</taxon>
        <taxon>Alteromonas/Salinimonas group</taxon>
        <taxon>Alteromonas</taxon>
    </lineage>
</organism>
<comment type="caution">
    <text evidence="1">The sequence shown here is derived from an EMBL/GenBank/DDBJ whole genome shotgun (WGS) entry which is preliminary data.</text>
</comment>
<accession>A0A0B3Z6Z1</accession>
<name>A0A0B3Z6Z1_9ALTE</name>
<evidence type="ECO:0008006" key="3">
    <source>
        <dbReference type="Google" id="ProtNLM"/>
    </source>
</evidence>
<dbReference type="EMBL" id="JWLW01000012">
    <property type="protein sequence ID" value="KHT54125.1"/>
    <property type="molecule type" value="Genomic_DNA"/>
</dbReference>
<dbReference type="InterPro" id="IPR021432">
    <property type="entry name" value="DUF3081"/>
</dbReference>
<sequence length="85" mass="10354">MKNELDSKFLLQVFDKIRQHGAKENEQYKLNGITAFTDHDGYTLYIEDVNVKLQFGFHNQYRFDYDSKEQYESFEKKLKQIDKEY</sequence>
<dbReference type="RefSeq" id="WP_039218312.1">
    <property type="nucleotide sequence ID" value="NZ_JWLW01000012.1"/>
</dbReference>
<proteinExistence type="predicted"/>
<gene>
    <name evidence="1" type="ORF">RJ41_06180</name>
</gene>
<dbReference type="Proteomes" id="UP000031197">
    <property type="component" value="Unassembled WGS sequence"/>
</dbReference>
<evidence type="ECO:0000313" key="1">
    <source>
        <dbReference type="EMBL" id="KHT54125.1"/>
    </source>
</evidence>
<keyword evidence="2" id="KW-1185">Reference proteome</keyword>
<dbReference type="AlphaFoldDB" id="A0A0B3Z6Z1"/>
<evidence type="ECO:0000313" key="2">
    <source>
        <dbReference type="Proteomes" id="UP000031197"/>
    </source>
</evidence>
<dbReference type="OrthoDB" id="5818611at2"/>
<reference evidence="1 2" key="1">
    <citation type="submission" date="2014-12" db="EMBL/GenBank/DDBJ databases">
        <title>Genome sequencing of Alteromonas marina AD001.</title>
        <authorList>
            <person name="Adrian T.G.S."/>
            <person name="Chan K.G."/>
        </authorList>
    </citation>
    <scope>NUCLEOTIDE SEQUENCE [LARGE SCALE GENOMIC DNA]</scope>
    <source>
        <strain evidence="1 2">AD001</strain>
    </source>
</reference>
<protein>
    <recommendedName>
        <fullName evidence="3">DUF3081 domain-containing protein</fullName>
    </recommendedName>
</protein>